<gene>
    <name evidence="3" type="ORF">STSP1_00005</name>
</gene>
<keyword evidence="1 3" id="KW-0238">DNA-binding</keyword>
<dbReference type="Pfam" id="PF07883">
    <property type="entry name" value="Cupin_2"/>
    <property type="match status" value="1"/>
</dbReference>
<evidence type="ECO:0000313" key="3">
    <source>
        <dbReference type="EMBL" id="ARN55645.1"/>
    </source>
</evidence>
<organism evidence="3 4">
    <name type="scientific">Sedimentisphaera salicampi</name>
    <dbReference type="NCBI Taxonomy" id="1941349"/>
    <lineage>
        <taxon>Bacteria</taxon>
        <taxon>Pseudomonadati</taxon>
        <taxon>Planctomycetota</taxon>
        <taxon>Phycisphaerae</taxon>
        <taxon>Sedimentisphaerales</taxon>
        <taxon>Sedimentisphaeraceae</taxon>
        <taxon>Sedimentisphaera</taxon>
    </lineage>
</organism>
<dbReference type="SUPFAM" id="SSF51182">
    <property type="entry name" value="RmlC-like cupins"/>
    <property type="match status" value="1"/>
</dbReference>
<dbReference type="InterPro" id="IPR013096">
    <property type="entry name" value="Cupin_2"/>
</dbReference>
<dbReference type="SMART" id="SM00530">
    <property type="entry name" value="HTH_XRE"/>
    <property type="match status" value="1"/>
</dbReference>
<dbReference type="PANTHER" id="PTHR46797">
    <property type="entry name" value="HTH-TYPE TRANSCRIPTIONAL REGULATOR"/>
    <property type="match status" value="1"/>
</dbReference>
<dbReference type="EMBL" id="CP021023">
    <property type="protein sequence ID" value="ARN55645.1"/>
    <property type="molecule type" value="Genomic_DNA"/>
</dbReference>
<evidence type="ECO:0000313" key="4">
    <source>
        <dbReference type="Proteomes" id="UP000193334"/>
    </source>
</evidence>
<dbReference type="InterPro" id="IPR050807">
    <property type="entry name" value="TransReg_Diox_bact_type"/>
</dbReference>
<dbReference type="Proteomes" id="UP000193334">
    <property type="component" value="Chromosome"/>
</dbReference>
<proteinExistence type="predicted"/>
<dbReference type="InterPro" id="IPR011051">
    <property type="entry name" value="RmlC_Cupin_sf"/>
</dbReference>
<dbReference type="GO" id="GO:0003700">
    <property type="term" value="F:DNA-binding transcription factor activity"/>
    <property type="evidence" value="ECO:0007669"/>
    <property type="project" value="TreeGrafter"/>
</dbReference>
<dbReference type="PROSITE" id="PS50943">
    <property type="entry name" value="HTH_CROC1"/>
    <property type="match status" value="1"/>
</dbReference>
<dbReference type="AlphaFoldDB" id="A0A1W6LIQ5"/>
<dbReference type="Gene3D" id="1.10.260.40">
    <property type="entry name" value="lambda repressor-like DNA-binding domains"/>
    <property type="match status" value="1"/>
</dbReference>
<sequence>MSKIRQALGLFSASAPVSWQQAIIGFIMADNNKLAERLKHQREQKDLGIDQLSKQSGISAEQIRKLEEGSRAPSLAPLIKIARGLGVRLGTLLDDDPGLSPAVVRGEESEKVVRFSGNSKAAGESELDFTSLASEKKDRHMEPFIISVKYSGSVDRSLSSHEGEEFIYVLEGNIEIDYGKHKYSLSQSDSIYYDSIVPHNVHAMGKDAKILAVVYTPF</sequence>
<dbReference type="Pfam" id="PF01381">
    <property type="entry name" value="HTH_3"/>
    <property type="match status" value="1"/>
</dbReference>
<dbReference type="GO" id="GO:0003677">
    <property type="term" value="F:DNA binding"/>
    <property type="evidence" value="ECO:0007669"/>
    <property type="project" value="UniProtKB-KW"/>
</dbReference>
<dbReference type="STRING" id="1941349.STSP1_00005"/>
<dbReference type="PANTHER" id="PTHR46797:SF19">
    <property type="entry name" value="BLL2473 PROTEIN"/>
    <property type="match status" value="1"/>
</dbReference>
<protein>
    <submittedName>
        <fullName evidence="3">DNA-binding transcriptional repressor PuuR</fullName>
    </submittedName>
</protein>
<dbReference type="CDD" id="cd02209">
    <property type="entry name" value="cupin_XRE_C"/>
    <property type="match status" value="1"/>
</dbReference>
<dbReference type="InterPro" id="IPR014710">
    <property type="entry name" value="RmlC-like_jellyroll"/>
</dbReference>
<dbReference type="CDD" id="cd00093">
    <property type="entry name" value="HTH_XRE"/>
    <property type="match status" value="1"/>
</dbReference>
<name>A0A1W6LIQ5_9BACT</name>
<keyword evidence="4" id="KW-1185">Reference proteome</keyword>
<dbReference type="InterPro" id="IPR010982">
    <property type="entry name" value="Lambda_DNA-bd_dom_sf"/>
</dbReference>
<feature type="domain" description="HTH cro/C1-type" evidence="2">
    <location>
        <begin position="38"/>
        <end position="92"/>
    </location>
</feature>
<evidence type="ECO:0000259" key="2">
    <source>
        <dbReference type="PROSITE" id="PS50943"/>
    </source>
</evidence>
<accession>A0A1W6LIQ5</accession>
<reference evidence="4" key="1">
    <citation type="submission" date="2017-04" db="EMBL/GenBank/DDBJ databases">
        <title>Comparative genomics and description of representatives of a novel lineage of planctomycetes thriving in anoxic sediments.</title>
        <authorList>
            <person name="Spring S."/>
            <person name="Bunk B."/>
            <person name="Sproer C."/>
        </authorList>
    </citation>
    <scope>NUCLEOTIDE SEQUENCE [LARGE SCALE GENOMIC DNA]</scope>
    <source>
        <strain evidence="4">ST-PulAB-D4</strain>
    </source>
</reference>
<dbReference type="KEGG" id="pbp:STSP1_00005"/>
<dbReference type="InterPro" id="IPR001387">
    <property type="entry name" value="Cro/C1-type_HTH"/>
</dbReference>
<dbReference type="Gene3D" id="2.60.120.10">
    <property type="entry name" value="Jelly Rolls"/>
    <property type="match status" value="1"/>
</dbReference>
<evidence type="ECO:0000256" key="1">
    <source>
        <dbReference type="ARBA" id="ARBA00023125"/>
    </source>
</evidence>
<dbReference type="SUPFAM" id="SSF47413">
    <property type="entry name" value="lambda repressor-like DNA-binding domains"/>
    <property type="match status" value="1"/>
</dbReference>
<dbReference type="GO" id="GO:0005829">
    <property type="term" value="C:cytosol"/>
    <property type="evidence" value="ECO:0007669"/>
    <property type="project" value="TreeGrafter"/>
</dbReference>